<sequence length="76" mass="8777">MTDFYEVLGVHESASTEEIRKAYRIKAKIYHPDLNPLGGEAAQLKFKELSQAHEVSLLFQHVVFIRRSVKFVSLCR</sequence>
<dbReference type="CDD" id="cd06257">
    <property type="entry name" value="DnaJ"/>
    <property type="match status" value="1"/>
</dbReference>
<gene>
    <name evidence="2" type="ORF">TSPGSL018_24051</name>
</gene>
<dbReference type="PANTHER" id="PTHR43948:SF10">
    <property type="entry name" value="MRJ, ISOFORM E"/>
    <property type="match status" value="1"/>
</dbReference>
<dbReference type="PRINTS" id="PR00625">
    <property type="entry name" value="JDOMAIN"/>
</dbReference>
<protein>
    <recommendedName>
        <fullName evidence="1">J domain-containing protein</fullName>
    </recommendedName>
</protein>
<organism evidence="2">
    <name type="scientific">Tetraselmis sp. GSL018</name>
    <dbReference type="NCBI Taxonomy" id="582737"/>
    <lineage>
        <taxon>Eukaryota</taxon>
        <taxon>Viridiplantae</taxon>
        <taxon>Chlorophyta</taxon>
        <taxon>core chlorophytes</taxon>
        <taxon>Chlorodendrophyceae</taxon>
        <taxon>Chlorodendrales</taxon>
        <taxon>Chlorodendraceae</taxon>
        <taxon>Tetraselmis</taxon>
    </lineage>
</organism>
<reference evidence="2" key="1">
    <citation type="submission" date="2014-05" db="EMBL/GenBank/DDBJ databases">
        <title>The transcriptome of the halophilic microalga Tetraselmis sp. GSL018 isolated from the Great Salt Lake, Utah.</title>
        <authorList>
            <person name="Jinkerson R.E."/>
            <person name="D'Adamo S."/>
            <person name="Posewitz M.C."/>
        </authorList>
    </citation>
    <scope>NUCLEOTIDE SEQUENCE</scope>
    <source>
        <strain evidence="2">GSL018</strain>
    </source>
</reference>
<dbReference type="EMBL" id="GBEZ01010584">
    <property type="protein sequence ID" value="JAC75106.1"/>
    <property type="molecule type" value="Transcribed_RNA"/>
</dbReference>
<dbReference type="Gene3D" id="1.10.287.110">
    <property type="entry name" value="DnaJ domain"/>
    <property type="match status" value="1"/>
</dbReference>
<dbReference type="GO" id="GO:0005737">
    <property type="term" value="C:cytoplasm"/>
    <property type="evidence" value="ECO:0007669"/>
    <property type="project" value="TreeGrafter"/>
</dbReference>
<dbReference type="InterPro" id="IPR001623">
    <property type="entry name" value="DnaJ_domain"/>
</dbReference>
<proteinExistence type="predicted"/>
<dbReference type="GO" id="GO:0051082">
    <property type="term" value="F:unfolded protein binding"/>
    <property type="evidence" value="ECO:0007669"/>
    <property type="project" value="TreeGrafter"/>
</dbReference>
<evidence type="ECO:0000313" key="2">
    <source>
        <dbReference type="EMBL" id="JAC75106.1"/>
    </source>
</evidence>
<dbReference type="PANTHER" id="PTHR43948">
    <property type="entry name" value="DNAJ HOMOLOG SUBFAMILY B"/>
    <property type="match status" value="1"/>
</dbReference>
<dbReference type="GO" id="GO:0044183">
    <property type="term" value="F:protein folding chaperone"/>
    <property type="evidence" value="ECO:0007669"/>
    <property type="project" value="TreeGrafter"/>
</dbReference>
<dbReference type="InterPro" id="IPR036869">
    <property type="entry name" value="J_dom_sf"/>
</dbReference>
<dbReference type="AlphaFoldDB" id="A0A061RX62"/>
<dbReference type="SUPFAM" id="SSF46565">
    <property type="entry name" value="Chaperone J-domain"/>
    <property type="match status" value="1"/>
</dbReference>
<name>A0A061RX62_9CHLO</name>
<dbReference type="SMART" id="SM00271">
    <property type="entry name" value="DnaJ"/>
    <property type="match status" value="1"/>
</dbReference>
<dbReference type="GO" id="GO:0051087">
    <property type="term" value="F:protein-folding chaperone binding"/>
    <property type="evidence" value="ECO:0007669"/>
    <property type="project" value="TreeGrafter"/>
</dbReference>
<dbReference type="Pfam" id="PF00226">
    <property type="entry name" value="DnaJ"/>
    <property type="match status" value="1"/>
</dbReference>
<accession>A0A061RX62</accession>
<feature type="domain" description="J" evidence="1">
    <location>
        <begin position="3"/>
        <end position="73"/>
    </location>
</feature>
<evidence type="ECO:0000259" key="1">
    <source>
        <dbReference type="PROSITE" id="PS50076"/>
    </source>
</evidence>
<dbReference type="PROSITE" id="PS50076">
    <property type="entry name" value="DNAJ_2"/>
    <property type="match status" value="1"/>
</dbReference>